<proteinExistence type="predicted"/>
<feature type="compositionally biased region" description="Basic and acidic residues" evidence="1">
    <location>
        <begin position="10"/>
        <end position="22"/>
    </location>
</feature>
<dbReference type="EMBL" id="RJVU01007007">
    <property type="protein sequence ID" value="ROL54289.1"/>
    <property type="molecule type" value="Genomic_DNA"/>
</dbReference>
<feature type="region of interest" description="Disordered" evidence="1">
    <location>
        <begin position="1"/>
        <end position="22"/>
    </location>
</feature>
<protein>
    <submittedName>
        <fullName evidence="2">Uncharacterized protein</fullName>
    </submittedName>
</protein>
<reference evidence="2 3" key="1">
    <citation type="submission" date="2018-10" db="EMBL/GenBank/DDBJ databases">
        <title>Genome assembly for a Yunnan-Guizhou Plateau 3E fish, Anabarilius grahami (Regan), and its evolutionary and genetic applications.</title>
        <authorList>
            <person name="Jiang W."/>
        </authorList>
    </citation>
    <scope>NUCLEOTIDE SEQUENCE [LARGE SCALE GENOMIC DNA]</scope>
    <source>
        <strain evidence="2">AG-KIZ</strain>
        <tissue evidence="2">Muscle</tissue>
    </source>
</reference>
<gene>
    <name evidence="2" type="ORF">DPX16_10712</name>
</gene>
<keyword evidence="3" id="KW-1185">Reference proteome</keyword>
<sequence>MNSYSFPGFHSDETRATGERDGSGACGDLLSHSYLYEPNLHSSYCGLNLKCHSLLLRFTCDHFLQLESKRRARRVCRGGPEIGLNYAEGSES</sequence>
<comment type="caution">
    <text evidence="2">The sequence shown here is derived from an EMBL/GenBank/DDBJ whole genome shotgun (WGS) entry which is preliminary data.</text>
</comment>
<evidence type="ECO:0000313" key="3">
    <source>
        <dbReference type="Proteomes" id="UP000281406"/>
    </source>
</evidence>
<evidence type="ECO:0000256" key="1">
    <source>
        <dbReference type="SAM" id="MobiDB-lite"/>
    </source>
</evidence>
<name>A0A3N0Z747_ANAGA</name>
<dbReference type="AlphaFoldDB" id="A0A3N0Z747"/>
<organism evidence="2 3">
    <name type="scientific">Anabarilius grahami</name>
    <name type="common">Kanglang fish</name>
    <name type="synonym">Barilius grahami</name>
    <dbReference type="NCBI Taxonomy" id="495550"/>
    <lineage>
        <taxon>Eukaryota</taxon>
        <taxon>Metazoa</taxon>
        <taxon>Chordata</taxon>
        <taxon>Craniata</taxon>
        <taxon>Vertebrata</taxon>
        <taxon>Euteleostomi</taxon>
        <taxon>Actinopterygii</taxon>
        <taxon>Neopterygii</taxon>
        <taxon>Teleostei</taxon>
        <taxon>Ostariophysi</taxon>
        <taxon>Cypriniformes</taxon>
        <taxon>Xenocyprididae</taxon>
        <taxon>Xenocypridinae</taxon>
        <taxon>Xenocypridinae incertae sedis</taxon>
        <taxon>Anabarilius</taxon>
    </lineage>
</organism>
<evidence type="ECO:0000313" key="2">
    <source>
        <dbReference type="EMBL" id="ROL54289.1"/>
    </source>
</evidence>
<dbReference type="Proteomes" id="UP000281406">
    <property type="component" value="Unassembled WGS sequence"/>
</dbReference>
<accession>A0A3N0Z747</accession>